<sequence length="266" mass="27411">MRARTTILLSSAAGLLAAGAGAYVLAGDPEQPADPIRVSAVTAGGASNGAPADAGASNGAPADAGASNGAPAHAGASTQPAAGTEQLTGVLSAGDDPDDWRVADVDVDFGPEEWLLTNPEAGDLDGDGTTDPVLDELRALEGREVTLDVRYDDDDHDDDDRDDDGDRDDDDDNRDADAFTINGTTFRAPEGPAPWQNTGDSPEADRDTVATAAEQAIGDGAQATEVERTDEDGWEGWEAEVRAADGREHDVLLDAAGEVIDTRTDD</sequence>
<feature type="signal peptide" evidence="2">
    <location>
        <begin position="1"/>
        <end position="26"/>
    </location>
</feature>
<feature type="region of interest" description="Disordered" evidence="1">
    <location>
        <begin position="27"/>
        <end position="84"/>
    </location>
</feature>
<evidence type="ECO:0000256" key="2">
    <source>
        <dbReference type="SAM" id="SignalP"/>
    </source>
</evidence>
<organism evidence="3 4">
    <name type="scientific">Nocardiopsis sediminis</name>
    <dbReference type="NCBI Taxonomy" id="1778267"/>
    <lineage>
        <taxon>Bacteria</taxon>
        <taxon>Bacillati</taxon>
        <taxon>Actinomycetota</taxon>
        <taxon>Actinomycetes</taxon>
        <taxon>Streptosporangiales</taxon>
        <taxon>Nocardiopsidaceae</taxon>
        <taxon>Nocardiopsis</taxon>
    </lineage>
</organism>
<dbReference type="EMBL" id="JBHSBH010000010">
    <property type="protein sequence ID" value="MFC3997359.1"/>
    <property type="molecule type" value="Genomic_DNA"/>
</dbReference>
<feature type="chain" id="PRO_5046713017" evidence="2">
    <location>
        <begin position="27"/>
        <end position="266"/>
    </location>
</feature>
<evidence type="ECO:0000313" key="4">
    <source>
        <dbReference type="Proteomes" id="UP001595847"/>
    </source>
</evidence>
<keyword evidence="2" id="KW-0732">Signal</keyword>
<keyword evidence="4" id="KW-1185">Reference proteome</keyword>
<dbReference type="Gene3D" id="3.30.505.20">
    <property type="match status" value="1"/>
</dbReference>
<dbReference type="Proteomes" id="UP001595847">
    <property type="component" value="Unassembled WGS sequence"/>
</dbReference>
<feature type="compositionally biased region" description="Acidic residues" evidence="1">
    <location>
        <begin position="151"/>
        <end position="174"/>
    </location>
</feature>
<dbReference type="RefSeq" id="WP_378534264.1">
    <property type="nucleotide sequence ID" value="NZ_JBHSBH010000010.1"/>
</dbReference>
<accession>A0ABV8FMI8</accession>
<evidence type="ECO:0000313" key="3">
    <source>
        <dbReference type="EMBL" id="MFC3997359.1"/>
    </source>
</evidence>
<name>A0ABV8FMI8_9ACTN</name>
<gene>
    <name evidence="3" type="ORF">ACFOVU_15620</name>
</gene>
<reference evidence="4" key="1">
    <citation type="journal article" date="2019" name="Int. J. Syst. Evol. Microbiol.">
        <title>The Global Catalogue of Microorganisms (GCM) 10K type strain sequencing project: providing services to taxonomists for standard genome sequencing and annotation.</title>
        <authorList>
            <consortium name="The Broad Institute Genomics Platform"/>
            <consortium name="The Broad Institute Genome Sequencing Center for Infectious Disease"/>
            <person name="Wu L."/>
            <person name="Ma J."/>
        </authorList>
    </citation>
    <scope>NUCLEOTIDE SEQUENCE [LARGE SCALE GENOMIC DNA]</scope>
    <source>
        <strain evidence="4">TBRC 1826</strain>
    </source>
</reference>
<proteinExistence type="predicted"/>
<comment type="caution">
    <text evidence="3">The sequence shown here is derived from an EMBL/GenBank/DDBJ whole genome shotgun (WGS) entry which is preliminary data.</text>
</comment>
<feature type="region of interest" description="Disordered" evidence="1">
    <location>
        <begin position="145"/>
        <end position="208"/>
    </location>
</feature>
<protein>
    <submittedName>
        <fullName evidence="3">PepSY domain-containing protein</fullName>
    </submittedName>
</protein>
<evidence type="ECO:0000256" key="1">
    <source>
        <dbReference type="SAM" id="MobiDB-lite"/>
    </source>
</evidence>